<dbReference type="AlphaFoldDB" id="A0A315XMV3"/>
<sequence>MYNEEEKQQLMNDLVEMETFQADTGDEGKILQEDLKKYFIDGEGDKEDLIFRLELYFYAFKLFCRKDIVIYRNQFTVYLNDSLLDYHLINLVKQDLTDFELEIEAVKENNEVLINLNFILHF</sequence>
<keyword evidence="3" id="KW-1185">Reference proteome</keyword>
<feature type="coiled-coil region" evidence="1">
    <location>
        <begin position="89"/>
        <end position="116"/>
    </location>
</feature>
<evidence type="ECO:0000256" key="1">
    <source>
        <dbReference type="SAM" id="Coils"/>
    </source>
</evidence>
<accession>A0A315XMV3</accession>
<gene>
    <name evidence="2" type="ORF">MBBTH_06660</name>
</gene>
<organism evidence="2 3">
    <name type="scientific">Methanobrevibacter thaueri</name>
    <dbReference type="NCBI Taxonomy" id="190975"/>
    <lineage>
        <taxon>Archaea</taxon>
        <taxon>Methanobacteriati</taxon>
        <taxon>Methanobacteriota</taxon>
        <taxon>Methanomada group</taxon>
        <taxon>Methanobacteria</taxon>
        <taxon>Methanobacteriales</taxon>
        <taxon>Methanobacteriaceae</taxon>
        <taxon>Methanobrevibacter</taxon>
    </lineage>
</organism>
<name>A0A315XMV3_9EURY</name>
<proteinExistence type="predicted"/>
<dbReference type="EMBL" id="MZGS01000017">
    <property type="protein sequence ID" value="PWB87697.1"/>
    <property type="molecule type" value="Genomic_DNA"/>
</dbReference>
<dbReference type="OrthoDB" id="76677at2157"/>
<comment type="caution">
    <text evidence="2">The sequence shown here is derived from an EMBL/GenBank/DDBJ whole genome shotgun (WGS) entry which is preliminary data.</text>
</comment>
<evidence type="ECO:0000313" key="3">
    <source>
        <dbReference type="Proteomes" id="UP000251717"/>
    </source>
</evidence>
<keyword evidence="1" id="KW-0175">Coiled coil</keyword>
<dbReference type="Proteomes" id="UP000251717">
    <property type="component" value="Unassembled WGS sequence"/>
</dbReference>
<evidence type="ECO:0000313" key="2">
    <source>
        <dbReference type="EMBL" id="PWB87697.1"/>
    </source>
</evidence>
<dbReference type="RefSeq" id="WP_207773317.1">
    <property type="nucleotide sequence ID" value="NZ_JBGUNC010000021.1"/>
</dbReference>
<protein>
    <submittedName>
        <fullName evidence="2">Uncharacterized protein</fullName>
    </submittedName>
</protein>
<reference evidence="2 3" key="1">
    <citation type="submission" date="2017-03" db="EMBL/GenBank/DDBJ databases">
        <title>Genome sequence of Methanobrevibacter thaueri.</title>
        <authorList>
            <person name="Poehlein A."/>
            <person name="Seedorf H."/>
            <person name="Daniel R."/>
        </authorList>
    </citation>
    <scope>NUCLEOTIDE SEQUENCE [LARGE SCALE GENOMIC DNA]</scope>
    <source>
        <strain evidence="2 3">DSM 11995</strain>
    </source>
</reference>